<dbReference type="InterPro" id="IPR019734">
    <property type="entry name" value="TPR_rpt"/>
</dbReference>
<evidence type="ECO:0000256" key="3">
    <source>
        <dbReference type="SAM" id="SignalP"/>
    </source>
</evidence>
<evidence type="ECO:0000313" key="5">
    <source>
        <dbReference type="Proteomes" id="UP001379533"/>
    </source>
</evidence>
<protein>
    <recommendedName>
        <fullName evidence="6">Tetratricopeptide repeat protein</fullName>
    </recommendedName>
</protein>
<dbReference type="RefSeq" id="WP_394841717.1">
    <property type="nucleotide sequence ID" value="NZ_CP089982.1"/>
</dbReference>
<feature type="repeat" description="TPR" evidence="1">
    <location>
        <begin position="26"/>
        <end position="59"/>
    </location>
</feature>
<dbReference type="EMBL" id="CP089982">
    <property type="protein sequence ID" value="WXA91096.1"/>
    <property type="molecule type" value="Genomic_DNA"/>
</dbReference>
<dbReference type="Gene3D" id="1.25.40.10">
    <property type="entry name" value="Tetratricopeptide repeat domain"/>
    <property type="match status" value="1"/>
</dbReference>
<evidence type="ECO:0008006" key="6">
    <source>
        <dbReference type="Google" id="ProtNLM"/>
    </source>
</evidence>
<feature type="transmembrane region" description="Helical" evidence="2">
    <location>
        <begin position="275"/>
        <end position="296"/>
    </location>
</feature>
<sequence>MSGRLLIFALAACTITTAARADDTTAEALFRAGKQAAERGDFKTACAKFEQSQQLEPAPGTLLNLADCEEHLGRLGLAAQHFRLAVTHFRPSDPRVPYAKERAATAESHMARLALRVAESAPPQTRVFRDGIELDPQAVGQPLRVDPGEHTVMATAPGKAERTYTIRLSQGETKELSVAPSDAPPVVDSPPIVEEKKKVEAPPPPPPVFVQHEASGPSRTLGWIALGVGGAGLAIGSIFGLQAISKKSTIDSHCNATRCDAEGYDAERSFDRASLWSTVGFGAALAGIGAGTYFLIARPFDKRVLVTTQPARAGLTLHLTAEF</sequence>
<keyword evidence="5" id="KW-1185">Reference proteome</keyword>
<gene>
    <name evidence="4" type="ORF">LZC95_32160</name>
</gene>
<accession>A0ABZ2JX84</accession>
<dbReference type="SUPFAM" id="SSF48452">
    <property type="entry name" value="TPR-like"/>
    <property type="match status" value="1"/>
</dbReference>
<dbReference type="PROSITE" id="PS50005">
    <property type="entry name" value="TPR"/>
    <property type="match status" value="1"/>
</dbReference>
<feature type="transmembrane region" description="Helical" evidence="2">
    <location>
        <begin position="221"/>
        <end position="241"/>
    </location>
</feature>
<name>A0ABZ2JX84_9BACT</name>
<feature type="chain" id="PRO_5046213357" description="Tetratricopeptide repeat protein" evidence="3">
    <location>
        <begin position="22"/>
        <end position="323"/>
    </location>
</feature>
<feature type="signal peptide" evidence="3">
    <location>
        <begin position="1"/>
        <end position="21"/>
    </location>
</feature>
<keyword evidence="2" id="KW-0472">Membrane</keyword>
<keyword evidence="3" id="KW-0732">Signal</keyword>
<organism evidence="4 5">
    <name type="scientific">Pendulispora brunnea</name>
    <dbReference type="NCBI Taxonomy" id="2905690"/>
    <lineage>
        <taxon>Bacteria</taxon>
        <taxon>Pseudomonadati</taxon>
        <taxon>Myxococcota</taxon>
        <taxon>Myxococcia</taxon>
        <taxon>Myxococcales</taxon>
        <taxon>Sorangiineae</taxon>
        <taxon>Pendulisporaceae</taxon>
        <taxon>Pendulispora</taxon>
    </lineage>
</organism>
<keyword evidence="2" id="KW-0812">Transmembrane</keyword>
<keyword evidence="1" id="KW-0802">TPR repeat</keyword>
<evidence type="ECO:0000313" key="4">
    <source>
        <dbReference type="EMBL" id="WXA91096.1"/>
    </source>
</evidence>
<evidence type="ECO:0000256" key="1">
    <source>
        <dbReference type="PROSITE-ProRule" id="PRU00339"/>
    </source>
</evidence>
<keyword evidence="2" id="KW-1133">Transmembrane helix</keyword>
<proteinExistence type="predicted"/>
<dbReference type="Proteomes" id="UP001379533">
    <property type="component" value="Chromosome"/>
</dbReference>
<reference evidence="4 5" key="1">
    <citation type="submission" date="2021-12" db="EMBL/GenBank/DDBJ databases">
        <title>Discovery of the Pendulisporaceae a myxobacterial family with distinct sporulation behavior and unique specialized metabolism.</title>
        <authorList>
            <person name="Garcia R."/>
            <person name="Popoff A."/>
            <person name="Bader C.D."/>
            <person name="Loehr J."/>
            <person name="Walesch S."/>
            <person name="Walt C."/>
            <person name="Boldt J."/>
            <person name="Bunk B."/>
            <person name="Haeckl F.J.F.P.J."/>
            <person name="Gunesch A.P."/>
            <person name="Birkelbach J."/>
            <person name="Nuebel U."/>
            <person name="Pietschmann T."/>
            <person name="Bach T."/>
            <person name="Mueller R."/>
        </authorList>
    </citation>
    <scope>NUCLEOTIDE SEQUENCE [LARGE SCALE GENOMIC DNA]</scope>
    <source>
        <strain evidence="4 5">MSr12523</strain>
    </source>
</reference>
<dbReference type="InterPro" id="IPR011990">
    <property type="entry name" value="TPR-like_helical_dom_sf"/>
</dbReference>
<evidence type="ECO:0000256" key="2">
    <source>
        <dbReference type="SAM" id="Phobius"/>
    </source>
</evidence>